<evidence type="ECO:0000313" key="10">
    <source>
        <dbReference type="EMBL" id="ODC03011.1"/>
    </source>
</evidence>
<dbReference type="GO" id="GO:0005524">
    <property type="term" value="F:ATP binding"/>
    <property type="evidence" value="ECO:0007669"/>
    <property type="project" value="UniProtKB-UniRule"/>
</dbReference>
<dbReference type="Gene3D" id="3.40.1190.20">
    <property type="match status" value="1"/>
</dbReference>
<comment type="function">
    <text evidence="8">Catalyzes the ATP-dependent phosphorylation of fructose-l-phosphate to fructose-l,6-bisphosphate.</text>
</comment>
<comment type="similarity">
    <text evidence="1 7 8">Belongs to the carbohydrate kinase PfkB family.</text>
</comment>
<evidence type="ECO:0000256" key="3">
    <source>
        <dbReference type="ARBA" id="ARBA00022741"/>
    </source>
</evidence>
<dbReference type="RefSeq" id="WP_068997406.1">
    <property type="nucleotide sequence ID" value="NZ_MDTQ01000001.1"/>
</dbReference>
<accession>A0A1E2V7Q0</accession>
<dbReference type="PROSITE" id="PS00583">
    <property type="entry name" value="PFKB_KINASES_1"/>
    <property type="match status" value="1"/>
</dbReference>
<proteinExistence type="inferred from homology"/>
<dbReference type="InterPro" id="IPR017583">
    <property type="entry name" value="Tagatose/fructose_Pkinase"/>
</dbReference>
<evidence type="ECO:0000256" key="5">
    <source>
        <dbReference type="ARBA" id="ARBA00022840"/>
    </source>
</evidence>
<dbReference type="AlphaFoldDB" id="A0A1E2V7Q0"/>
<gene>
    <name evidence="10" type="ORF">BFW38_05065</name>
</gene>
<evidence type="ECO:0000313" key="11">
    <source>
        <dbReference type="Proteomes" id="UP000094291"/>
    </source>
</evidence>
<keyword evidence="2 7" id="KW-0808">Transferase</keyword>
<feature type="domain" description="Carbohydrate kinase PfkB" evidence="9">
    <location>
        <begin position="11"/>
        <end position="295"/>
    </location>
</feature>
<keyword evidence="3 8" id="KW-0547">Nucleotide-binding</keyword>
<dbReference type="InterPro" id="IPR011611">
    <property type="entry name" value="PfkB_dom"/>
</dbReference>
<dbReference type="InterPro" id="IPR022463">
    <property type="entry name" value="1-PFruKinase"/>
</dbReference>
<dbReference type="InterPro" id="IPR002173">
    <property type="entry name" value="Carboh/pur_kinase_PfkB_CS"/>
</dbReference>
<evidence type="ECO:0000256" key="4">
    <source>
        <dbReference type="ARBA" id="ARBA00022777"/>
    </source>
</evidence>
<comment type="catalytic activity">
    <reaction evidence="6 8">
        <text>beta-D-fructose 1-phosphate + ATP = beta-D-fructose 1,6-bisphosphate + ADP + H(+)</text>
        <dbReference type="Rhea" id="RHEA:14213"/>
        <dbReference type="ChEBI" id="CHEBI:15378"/>
        <dbReference type="ChEBI" id="CHEBI:30616"/>
        <dbReference type="ChEBI" id="CHEBI:32966"/>
        <dbReference type="ChEBI" id="CHEBI:138881"/>
        <dbReference type="ChEBI" id="CHEBI:456216"/>
        <dbReference type="EC" id="2.7.1.56"/>
    </reaction>
</comment>
<evidence type="ECO:0000256" key="2">
    <source>
        <dbReference type="ARBA" id="ARBA00022679"/>
    </source>
</evidence>
<evidence type="ECO:0000256" key="1">
    <source>
        <dbReference type="ARBA" id="ARBA00010688"/>
    </source>
</evidence>
<protein>
    <recommendedName>
        <fullName evidence="7">Phosphofructokinase</fullName>
    </recommendedName>
</protein>
<evidence type="ECO:0000256" key="8">
    <source>
        <dbReference type="RuleBase" id="RU369061"/>
    </source>
</evidence>
<dbReference type="CDD" id="cd01164">
    <property type="entry name" value="FruK_PfkB_like"/>
    <property type="match status" value="1"/>
</dbReference>
<dbReference type="InterPro" id="IPR029056">
    <property type="entry name" value="Ribokinase-like"/>
</dbReference>
<keyword evidence="4 8" id="KW-0418">Kinase</keyword>
<dbReference type="PROSITE" id="PS00584">
    <property type="entry name" value="PFKB_KINASES_2"/>
    <property type="match status" value="1"/>
</dbReference>
<dbReference type="Pfam" id="PF00294">
    <property type="entry name" value="PfkB"/>
    <property type="match status" value="1"/>
</dbReference>
<keyword evidence="11" id="KW-1185">Reference proteome</keyword>
<dbReference type="OrthoDB" id="9801219at2"/>
<dbReference type="Proteomes" id="UP000094291">
    <property type="component" value="Unassembled WGS sequence"/>
</dbReference>
<dbReference type="PANTHER" id="PTHR46566:SF5">
    <property type="entry name" value="1-PHOSPHOFRUCTOKINASE"/>
    <property type="match status" value="1"/>
</dbReference>
<evidence type="ECO:0000259" key="9">
    <source>
        <dbReference type="Pfam" id="PF00294"/>
    </source>
</evidence>
<keyword evidence="5 8" id="KW-0067">ATP-binding</keyword>
<dbReference type="FunFam" id="3.40.1190.20:FF:000001">
    <property type="entry name" value="Phosphofructokinase"/>
    <property type="match status" value="1"/>
</dbReference>
<dbReference type="PANTHER" id="PTHR46566">
    <property type="entry name" value="1-PHOSPHOFRUCTOKINASE-RELATED"/>
    <property type="match status" value="1"/>
</dbReference>
<name>A0A1E2V7Q0_9GAMM</name>
<evidence type="ECO:0000256" key="7">
    <source>
        <dbReference type="PIRNR" id="PIRNR000535"/>
    </source>
</evidence>
<dbReference type="PIRSF" id="PIRSF000535">
    <property type="entry name" value="1PFK/6PFK/LacC"/>
    <property type="match status" value="1"/>
</dbReference>
<dbReference type="STRING" id="197479.BFW38_05065"/>
<dbReference type="GO" id="GO:0016052">
    <property type="term" value="P:carbohydrate catabolic process"/>
    <property type="evidence" value="ECO:0007669"/>
    <property type="project" value="UniProtKB-ARBA"/>
</dbReference>
<dbReference type="NCBIfam" id="TIGR03168">
    <property type="entry name" value="1-PFK"/>
    <property type="match status" value="1"/>
</dbReference>
<dbReference type="NCBIfam" id="TIGR03828">
    <property type="entry name" value="pfkB"/>
    <property type="match status" value="1"/>
</dbReference>
<dbReference type="GO" id="GO:0008662">
    <property type="term" value="F:1-phosphofructokinase activity"/>
    <property type="evidence" value="ECO:0007669"/>
    <property type="project" value="UniProtKB-UniRule"/>
</dbReference>
<dbReference type="GO" id="GO:0044281">
    <property type="term" value="P:small molecule metabolic process"/>
    <property type="evidence" value="ECO:0007669"/>
    <property type="project" value="UniProtKB-ARBA"/>
</dbReference>
<dbReference type="GO" id="GO:0005829">
    <property type="term" value="C:cytosol"/>
    <property type="evidence" value="ECO:0007669"/>
    <property type="project" value="TreeGrafter"/>
</dbReference>
<dbReference type="SUPFAM" id="SSF53613">
    <property type="entry name" value="Ribokinase-like"/>
    <property type="match status" value="1"/>
</dbReference>
<sequence length="322" mass="34334">MAHVMSITLNPAIDLAFYLDQLMLGAVNRPAESQLEAAGKGVNVARMLAVLGHQVTASGFLGEDNDGPFRHVFKTYGIKDAFVRVPGQTRINTKLAESDGRVTDINGPGVSISEADIQTLLQTLQQHIQHQRPEAIVLAGSLPQGISTDTFGQCLQTLKATGIPLWLDTSGPALTTAIAQQPAAIKPNEHELAEWAGMPLSHQRYRLEAAQRLHQSGIEHALLSAGAEGVLWVSSAGIWQSTPPQVDARNTVSAGDTFMAGMLHGLLNQHAPDDTLRFATALSAESVRHLGVGDPQASDFTTLLNLTQVESMDNAATESSLS</sequence>
<reference evidence="10 11" key="1">
    <citation type="submission" date="2016-08" db="EMBL/GenBank/DDBJ databases">
        <authorList>
            <person name="Seilhamer J.J."/>
        </authorList>
    </citation>
    <scope>NUCLEOTIDE SEQUENCE [LARGE SCALE GENOMIC DNA]</scope>
    <source>
        <strain evidence="10 11">PH27A</strain>
    </source>
</reference>
<dbReference type="EMBL" id="MDTQ01000001">
    <property type="protein sequence ID" value="ODC03011.1"/>
    <property type="molecule type" value="Genomic_DNA"/>
</dbReference>
<evidence type="ECO:0000256" key="6">
    <source>
        <dbReference type="ARBA" id="ARBA00047745"/>
    </source>
</evidence>
<organism evidence="10 11">
    <name type="scientific">Terasakiispira papahanaumokuakeensis</name>
    <dbReference type="NCBI Taxonomy" id="197479"/>
    <lineage>
        <taxon>Bacteria</taxon>
        <taxon>Pseudomonadati</taxon>
        <taxon>Pseudomonadota</taxon>
        <taxon>Gammaproteobacteria</taxon>
        <taxon>Oceanospirillales</taxon>
        <taxon>Terasakiispira</taxon>
    </lineage>
</organism>
<comment type="caution">
    <text evidence="10">The sequence shown here is derived from an EMBL/GenBank/DDBJ whole genome shotgun (WGS) entry which is preliminary data.</text>
</comment>